<keyword evidence="8" id="KW-0456">Lyase</keyword>
<dbReference type="Gene3D" id="3.30.70.1230">
    <property type="entry name" value="Nucleotide cyclase"/>
    <property type="match status" value="1"/>
</dbReference>
<dbReference type="InterPro" id="IPR001054">
    <property type="entry name" value="A/G_cyclase"/>
</dbReference>
<evidence type="ECO:0000313" key="12">
    <source>
        <dbReference type="Proteomes" id="UP001201812"/>
    </source>
</evidence>
<dbReference type="EMBL" id="JAKKPZ010000046">
    <property type="protein sequence ID" value="KAI1706649.1"/>
    <property type="molecule type" value="Genomic_DNA"/>
</dbReference>
<evidence type="ECO:0000256" key="5">
    <source>
        <dbReference type="ARBA" id="ARBA00022989"/>
    </source>
</evidence>
<comment type="catalytic activity">
    <reaction evidence="1">
        <text>GTP = 3',5'-cyclic GMP + diphosphate</text>
        <dbReference type="Rhea" id="RHEA:13665"/>
        <dbReference type="ChEBI" id="CHEBI:33019"/>
        <dbReference type="ChEBI" id="CHEBI:37565"/>
        <dbReference type="ChEBI" id="CHEBI:57746"/>
        <dbReference type="EC" id="4.6.1.2"/>
    </reaction>
</comment>
<sequence length="113" mass="12306">MASRMESTGLPEKIQISEPYKEALEKYFAEFKVSHRGPIEIKGKGECQTYWLEGKESGAEPLPPPPVTLGQPQNAPFAFDTAFFGRGAGDKPGETAAVDNPLKTRKGSPARIQ</sequence>
<keyword evidence="3" id="KW-0812">Transmembrane</keyword>
<evidence type="ECO:0000256" key="4">
    <source>
        <dbReference type="ARBA" id="ARBA00022741"/>
    </source>
</evidence>
<evidence type="ECO:0000256" key="7">
    <source>
        <dbReference type="ARBA" id="ARBA00023180"/>
    </source>
</evidence>
<dbReference type="GO" id="GO:0007168">
    <property type="term" value="P:receptor guanylyl cyclase signaling pathway"/>
    <property type="evidence" value="ECO:0007669"/>
    <property type="project" value="TreeGrafter"/>
</dbReference>
<dbReference type="SUPFAM" id="SSF55073">
    <property type="entry name" value="Nucleotide cyclase"/>
    <property type="match status" value="1"/>
</dbReference>
<evidence type="ECO:0000256" key="8">
    <source>
        <dbReference type="ARBA" id="ARBA00023239"/>
    </source>
</evidence>
<dbReference type="GO" id="GO:0035556">
    <property type="term" value="P:intracellular signal transduction"/>
    <property type="evidence" value="ECO:0007669"/>
    <property type="project" value="InterPro"/>
</dbReference>
<comment type="caution">
    <text evidence="11">The sequence shown here is derived from an EMBL/GenBank/DDBJ whole genome shotgun (WGS) entry which is preliminary data.</text>
</comment>
<proteinExistence type="predicted"/>
<evidence type="ECO:0000256" key="3">
    <source>
        <dbReference type="ARBA" id="ARBA00022692"/>
    </source>
</evidence>
<organism evidence="11 12">
    <name type="scientific">Ditylenchus destructor</name>
    <dbReference type="NCBI Taxonomy" id="166010"/>
    <lineage>
        <taxon>Eukaryota</taxon>
        <taxon>Metazoa</taxon>
        <taxon>Ecdysozoa</taxon>
        <taxon>Nematoda</taxon>
        <taxon>Chromadorea</taxon>
        <taxon>Rhabditida</taxon>
        <taxon>Tylenchina</taxon>
        <taxon>Tylenchomorpha</taxon>
        <taxon>Sphaerularioidea</taxon>
        <taxon>Anguinidae</taxon>
        <taxon>Anguininae</taxon>
        <taxon>Ditylenchus</taxon>
    </lineage>
</organism>
<comment type="subcellular location">
    <subcellularLocation>
        <location evidence="2">Membrane</location>
    </subcellularLocation>
</comment>
<feature type="region of interest" description="Disordered" evidence="9">
    <location>
        <begin position="55"/>
        <end position="113"/>
    </location>
</feature>
<dbReference type="GO" id="GO:0001653">
    <property type="term" value="F:peptide receptor activity"/>
    <property type="evidence" value="ECO:0007669"/>
    <property type="project" value="TreeGrafter"/>
</dbReference>
<keyword evidence="5" id="KW-1133">Transmembrane helix</keyword>
<dbReference type="GO" id="GO:0004383">
    <property type="term" value="F:guanylate cyclase activity"/>
    <property type="evidence" value="ECO:0007669"/>
    <property type="project" value="UniProtKB-EC"/>
</dbReference>
<keyword evidence="12" id="KW-1185">Reference proteome</keyword>
<keyword evidence="6" id="KW-0472">Membrane</keyword>
<dbReference type="Proteomes" id="UP001201812">
    <property type="component" value="Unassembled WGS sequence"/>
</dbReference>
<dbReference type="GO" id="GO:0004016">
    <property type="term" value="F:adenylate cyclase activity"/>
    <property type="evidence" value="ECO:0007669"/>
    <property type="project" value="TreeGrafter"/>
</dbReference>
<evidence type="ECO:0000313" key="11">
    <source>
        <dbReference type="EMBL" id="KAI1706649.1"/>
    </source>
</evidence>
<gene>
    <name evidence="11" type="ORF">DdX_12858</name>
</gene>
<feature type="domain" description="Guanylate cyclase" evidence="10">
    <location>
        <begin position="1"/>
        <end position="54"/>
    </location>
</feature>
<dbReference type="Pfam" id="PF00211">
    <property type="entry name" value="Guanylate_cyc"/>
    <property type="match status" value="1"/>
</dbReference>
<evidence type="ECO:0000256" key="2">
    <source>
        <dbReference type="ARBA" id="ARBA00004370"/>
    </source>
</evidence>
<evidence type="ECO:0000259" key="10">
    <source>
        <dbReference type="Pfam" id="PF00211"/>
    </source>
</evidence>
<dbReference type="AlphaFoldDB" id="A0AAD4R388"/>
<keyword evidence="4" id="KW-0547">Nucleotide-binding</keyword>
<dbReference type="PANTHER" id="PTHR11920">
    <property type="entry name" value="GUANYLYL CYCLASE"/>
    <property type="match status" value="1"/>
</dbReference>
<keyword evidence="7" id="KW-0325">Glycoprotein</keyword>
<reference evidence="11" key="1">
    <citation type="submission" date="2022-01" db="EMBL/GenBank/DDBJ databases">
        <title>Genome Sequence Resource for Two Populations of Ditylenchus destructor, the Migratory Endoparasitic Phytonematode.</title>
        <authorList>
            <person name="Zhang H."/>
            <person name="Lin R."/>
            <person name="Xie B."/>
        </authorList>
    </citation>
    <scope>NUCLEOTIDE SEQUENCE</scope>
    <source>
        <strain evidence="11">BazhouSP</strain>
    </source>
</reference>
<evidence type="ECO:0000256" key="6">
    <source>
        <dbReference type="ARBA" id="ARBA00023136"/>
    </source>
</evidence>
<dbReference type="InterPro" id="IPR029787">
    <property type="entry name" value="Nucleotide_cyclase"/>
</dbReference>
<name>A0AAD4R388_9BILA</name>
<dbReference type="PANTHER" id="PTHR11920:SF501">
    <property type="entry name" value="GUANYLATE CYCLASE 32E"/>
    <property type="match status" value="1"/>
</dbReference>
<dbReference type="GO" id="GO:0005886">
    <property type="term" value="C:plasma membrane"/>
    <property type="evidence" value="ECO:0007669"/>
    <property type="project" value="TreeGrafter"/>
</dbReference>
<feature type="compositionally biased region" description="Basic residues" evidence="9">
    <location>
        <begin position="103"/>
        <end position="113"/>
    </location>
</feature>
<protein>
    <submittedName>
        <fullName evidence="11">Adenylate and guanylate cyclase catalytic domain-containing protein</fullName>
    </submittedName>
</protein>
<dbReference type="InterPro" id="IPR050401">
    <property type="entry name" value="Cyclic_nucleotide_synthase"/>
</dbReference>
<evidence type="ECO:0000256" key="9">
    <source>
        <dbReference type="SAM" id="MobiDB-lite"/>
    </source>
</evidence>
<accession>A0AAD4R388</accession>
<dbReference type="GO" id="GO:0000166">
    <property type="term" value="F:nucleotide binding"/>
    <property type="evidence" value="ECO:0007669"/>
    <property type="project" value="UniProtKB-KW"/>
</dbReference>
<evidence type="ECO:0000256" key="1">
    <source>
        <dbReference type="ARBA" id="ARBA00001436"/>
    </source>
</evidence>